<dbReference type="Pfam" id="PF04170">
    <property type="entry name" value="NlpE"/>
    <property type="match status" value="1"/>
</dbReference>
<dbReference type="EMBL" id="LVWA01000005">
    <property type="protein sequence ID" value="OKL40178.1"/>
    <property type="molecule type" value="Genomic_DNA"/>
</dbReference>
<organism evidence="1 2">
    <name type="scientific">Pontibacter flavimaris</name>
    <dbReference type="NCBI Taxonomy" id="1797110"/>
    <lineage>
        <taxon>Bacteria</taxon>
        <taxon>Pseudomonadati</taxon>
        <taxon>Bacteroidota</taxon>
        <taxon>Cytophagia</taxon>
        <taxon>Cytophagales</taxon>
        <taxon>Hymenobacteraceae</taxon>
        <taxon>Pontibacter</taxon>
    </lineage>
</organism>
<comment type="caution">
    <text evidence="1">The sequence shown here is derived from an EMBL/GenBank/DDBJ whole genome shotgun (WGS) entry which is preliminary data.</text>
</comment>
<dbReference type="STRING" id="1797110.A3841_17720"/>
<accession>A0A1Q5PD56</accession>
<gene>
    <name evidence="1" type="ORF">A3841_17720</name>
</gene>
<name>A0A1Q5PD56_9BACT</name>
<keyword evidence="2" id="KW-1185">Reference proteome</keyword>
<proteinExistence type="predicted"/>
<dbReference type="Gene3D" id="2.40.128.640">
    <property type="match status" value="1"/>
</dbReference>
<dbReference type="AlphaFoldDB" id="A0A1Q5PD56"/>
<protein>
    <recommendedName>
        <fullName evidence="3">Copper resistance protein NlpE</fullName>
    </recommendedName>
</protein>
<reference evidence="1 2" key="1">
    <citation type="submission" date="2016-03" db="EMBL/GenBank/DDBJ databases">
        <title>Genome sequence of Pontibacter sp. nov., of the family cytophagaceae, isolated from marine sediment of the Yellow Sea, China.</title>
        <authorList>
            <person name="Zhang G."/>
            <person name="Zhang R."/>
        </authorList>
    </citation>
    <scope>NUCLEOTIDE SEQUENCE [LARGE SCALE GENOMIC DNA]</scope>
    <source>
        <strain evidence="1 2">S10-8</strain>
    </source>
</reference>
<sequence length="283" mass="31026">MHPSKALFASEQLPVLRRVNFDMKGRPSLFLGILLFLAGCTTAPVAEVATEPVGVSAGKTKEPASVAGTWRGVIPCADCPGINYTLRLNEDNTFEGTLTYQERDVEPFTRTGTWRLHAGKVALEAADNGTVPTLFELTKTGELNMLDQEGKPITTGTAPLYVLRKDSDFAEDNPILREERRERGLDFVATGNEPGWLLEIDLEKSIRFKTLPSESISMETPVPAALRSGNITTYLATSEAGELEVEIIEQPCEDTMSGKVSPYLVRVKVNGINFRGCGEYLQE</sequence>
<evidence type="ECO:0008006" key="3">
    <source>
        <dbReference type="Google" id="ProtNLM"/>
    </source>
</evidence>
<evidence type="ECO:0000313" key="1">
    <source>
        <dbReference type="EMBL" id="OKL40178.1"/>
    </source>
</evidence>
<evidence type="ECO:0000313" key="2">
    <source>
        <dbReference type="Proteomes" id="UP000186551"/>
    </source>
</evidence>
<dbReference type="Proteomes" id="UP000186551">
    <property type="component" value="Unassembled WGS sequence"/>
</dbReference>
<dbReference type="InterPro" id="IPR007298">
    <property type="entry name" value="Cu-R_lipoprotein_NlpE"/>
</dbReference>